<protein>
    <submittedName>
        <fullName evidence="2">Outer membrane protein W</fullName>
    </submittedName>
</protein>
<dbReference type="OrthoDB" id="7067810at2"/>
<dbReference type="EMBL" id="SOBT01000012">
    <property type="protein sequence ID" value="TDU24289.1"/>
    <property type="molecule type" value="Genomic_DNA"/>
</dbReference>
<evidence type="ECO:0000313" key="2">
    <source>
        <dbReference type="EMBL" id="TDU24289.1"/>
    </source>
</evidence>
<feature type="chain" id="PRO_5030099480" evidence="1">
    <location>
        <begin position="21"/>
        <end position="194"/>
    </location>
</feature>
<feature type="signal peptide" evidence="1">
    <location>
        <begin position="1"/>
        <end position="20"/>
    </location>
</feature>
<keyword evidence="1" id="KW-0732">Signal</keyword>
<dbReference type="Proteomes" id="UP000295341">
    <property type="component" value="Unassembled WGS sequence"/>
</dbReference>
<evidence type="ECO:0000256" key="1">
    <source>
        <dbReference type="SAM" id="SignalP"/>
    </source>
</evidence>
<dbReference type="SUPFAM" id="SSF56925">
    <property type="entry name" value="OMPA-like"/>
    <property type="match status" value="1"/>
</dbReference>
<keyword evidence="3" id="KW-1185">Reference proteome</keyword>
<sequence>MKRELIAAIAACGFAAPALAATGNNYVDGYFYLSDIDVGPADDDGVGVGVKGGFQVADQVYLTGEYQTVEYDDFNVDLDQLRLGAGFGPGMGTKGQGLYGRAEYVKFDIDSEDDSGIGGHVGYALPLSDQFRLHGEVGYLLLDDSDGPELAIGGTYRVAQNFGIFADYRASFLDGDHGGDLDISDLRIGARFYF</sequence>
<dbReference type="AlphaFoldDB" id="A0A4R7NU85"/>
<name>A0A4R7NU85_9GAMM</name>
<gene>
    <name evidence="2" type="ORF">DFR24_4554</name>
</gene>
<accession>A0A4R7NU85</accession>
<reference evidence="2 3" key="1">
    <citation type="submission" date="2019-03" db="EMBL/GenBank/DDBJ databases">
        <title>Genomic Encyclopedia of Type Strains, Phase IV (KMG-IV): sequencing the most valuable type-strain genomes for metagenomic binning, comparative biology and taxonomic classification.</title>
        <authorList>
            <person name="Goeker M."/>
        </authorList>
    </citation>
    <scope>NUCLEOTIDE SEQUENCE [LARGE SCALE GENOMIC DNA]</scope>
    <source>
        <strain evidence="2 3">DSM 26377</strain>
    </source>
</reference>
<evidence type="ECO:0000313" key="3">
    <source>
        <dbReference type="Proteomes" id="UP000295341"/>
    </source>
</evidence>
<organism evidence="2 3">
    <name type="scientific">Panacagrimonas perspica</name>
    <dbReference type="NCBI Taxonomy" id="381431"/>
    <lineage>
        <taxon>Bacteria</taxon>
        <taxon>Pseudomonadati</taxon>
        <taxon>Pseudomonadota</taxon>
        <taxon>Gammaproteobacteria</taxon>
        <taxon>Nevskiales</taxon>
        <taxon>Nevskiaceae</taxon>
        <taxon>Panacagrimonas</taxon>
    </lineage>
</organism>
<dbReference type="InterPro" id="IPR011250">
    <property type="entry name" value="OMP/PagP_B-barrel"/>
</dbReference>
<proteinExistence type="predicted"/>
<dbReference type="RefSeq" id="WP_133883704.1">
    <property type="nucleotide sequence ID" value="NZ_MWIN01000003.1"/>
</dbReference>
<comment type="caution">
    <text evidence="2">The sequence shown here is derived from an EMBL/GenBank/DDBJ whole genome shotgun (WGS) entry which is preliminary data.</text>
</comment>